<feature type="compositionally biased region" description="Pro residues" evidence="1">
    <location>
        <begin position="36"/>
        <end position="48"/>
    </location>
</feature>
<reference evidence="3" key="1">
    <citation type="submission" date="2016-03" db="EMBL/GenBank/DDBJ databases">
        <authorList>
            <person name="Ploux O."/>
        </authorList>
    </citation>
    <scope>NUCLEOTIDE SEQUENCE</scope>
    <source>
        <strain evidence="3">UC10</strain>
    </source>
</reference>
<dbReference type="InterPro" id="IPR018929">
    <property type="entry name" value="DUF2510"/>
</dbReference>
<feature type="domain" description="DUF2510" evidence="2">
    <location>
        <begin position="11"/>
        <end position="36"/>
    </location>
</feature>
<dbReference type="EMBL" id="FLQS01000010">
    <property type="protein sequence ID" value="SBS73756.1"/>
    <property type="molecule type" value="Genomic_DNA"/>
</dbReference>
<dbReference type="AlphaFoldDB" id="A0A1Y5P4W6"/>
<dbReference type="Pfam" id="PF10708">
    <property type="entry name" value="DUF2510"/>
    <property type="match status" value="1"/>
</dbReference>
<proteinExistence type="predicted"/>
<evidence type="ECO:0000259" key="2">
    <source>
        <dbReference type="Pfam" id="PF10708"/>
    </source>
</evidence>
<accession>A0A1Y5P4W6</accession>
<evidence type="ECO:0000256" key="1">
    <source>
        <dbReference type="SAM" id="MobiDB-lite"/>
    </source>
</evidence>
<sequence length="164" mass="17320">MSHLPPPSAVPGWYPDPAGGNGQRYWDGHSWGPVAPGTPAPMPAPARPSKPMSNAGKAILIIGSVVLAASCVAYLATGPHSSAPDMDKDGTYYKIDASTAGTYVTDGSQRSNGRPCNWTRTRTPTIEIINMIAMGDVAVGERGVVTVNAGEYFVTYGCKPWRKQ</sequence>
<gene>
    <name evidence="3" type="ORF">MHPYR_180036</name>
</gene>
<protein>
    <recommendedName>
        <fullName evidence="2">DUF2510 domain-containing protein</fullName>
    </recommendedName>
</protein>
<evidence type="ECO:0000313" key="3">
    <source>
        <dbReference type="EMBL" id="SBS73756.1"/>
    </source>
</evidence>
<name>A0A1Y5P4W6_9MYCO</name>
<feature type="region of interest" description="Disordered" evidence="1">
    <location>
        <begin position="24"/>
        <end position="50"/>
    </location>
</feature>
<organism evidence="3">
    <name type="scientific">uncultured Mycobacterium sp</name>
    <dbReference type="NCBI Taxonomy" id="171292"/>
    <lineage>
        <taxon>Bacteria</taxon>
        <taxon>Bacillati</taxon>
        <taxon>Actinomycetota</taxon>
        <taxon>Actinomycetes</taxon>
        <taxon>Mycobacteriales</taxon>
        <taxon>Mycobacteriaceae</taxon>
        <taxon>Mycobacterium</taxon>
        <taxon>environmental samples</taxon>
    </lineage>
</organism>